<keyword evidence="4" id="KW-1185">Reference proteome</keyword>
<dbReference type="InterPro" id="IPR042070">
    <property type="entry name" value="PucR_C-HTH_sf"/>
</dbReference>
<dbReference type="Proteomes" id="UP001515100">
    <property type="component" value="Unassembled WGS sequence"/>
</dbReference>
<evidence type="ECO:0000313" key="3">
    <source>
        <dbReference type="EMBL" id="KAA1379784.1"/>
    </source>
</evidence>
<gene>
    <name evidence="3" type="ORF">ESP62_000770</name>
</gene>
<sequence>MVDLEDKALRLPATVVSQMRSGMAGVAEQTIAAVISQVPSYHDPFQGRMGRNIEMAVTVALDGFLDLAARQEGIDAGDQIEAVMEAAYELGRGEARSGRTMDALAQAYRVGARTSWRGMSAAAVESGLDATTIARLAELVFTFIDELSDASVSGHADELATSGRLRQQLRDRLAIRLLDGSPETELVAAAERADWEPPELLTAVIVADSRVRPLRGLLDARTLHLPEDAAGLTLEPGTSVLLVPGGADRDRRALGRLLAEADAVVGPARPWVGARSSYERARRAHELGLTGDTDTHLADLVVQADPDARADLRARVLAPLADLSPASRDKLTATLRAWLLHHGRREEVAQALFVHPQTVRYRMNQLRDLYGDGLTDPQLVRDATIALA</sequence>
<evidence type="ECO:0000259" key="2">
    <source>
        <dbReference type="Pfam" id="PF25906"/>
    </source>
</evidence>
<dbReference type="InterPro" id="IPR058663">
    <property type="entry name" value="PucR-like_N"/>
</dbReference>
<dbReference type="RefSeq" id="WP_129179629.1">
    <property type="nucleotide sequence ID" value="NZ_JAGIOG010000001.1"/>
</dbReference>
<feature type="domain" description="PucR C-terminal helix-turn-helix" evidence="1">
    <location>
        <begin position="331"/>
        <end position="387"/>
    </location>
</feature>
<dbReference type="OrthoDB" id="5243741at2"/>
<dbReference type="PANTHER" id="PTHR33744:SF1">
    <property type="entry name" value="DNA-BINDING TRANSCRIPTIONAL ACTIVATOR ADER"/>
    <property type="match status" value="1"/>
</dbReference>
<dbReference type="Pfam" id="PF25906">
    <property type="entry name" value="PucR-like_N"/>
    <property type="match status" value="1"/>
</dbReference>
<reference evidence="3" key="1">
    <citation type="submission" date="2019-09" db="EMBL/GenBank/DDBJ databases">
        <authorList>
            <person name="Li J."/>
        </authorList>
    </citation>
    <scope>NUCLEOTIDE SEQUENCE [LARGE SCALE GENOMIC DNA]</scope>
    <source>
        <strain evidence="3">NRBC 14897</strain>
    </source>
</reference>
<name>A0A641ANW6_9ACTN</name>
<dbReference type="Pfam" id="PF13556">
    <property type="entry name" value="HTH_30"/>
    <property type="match status" value="1"/>
</dbReference>
<dbReference type="InterPro" id="IPR025736">
    <property type="entry name" value="PucR_C-HTH_dom"/>
</dbReference>
<evidence type="ECO:0000313" key="4">
    <source>
        <dbReference type="Proteomes" id="UP001515100"/>
    </source>
</evidence>
<dbReference type="Gene3D" id="1.10.10.2840">
    <property type="entry name" value="PucR C-terminal helix-turn-helix domain"/>
    <property type="match status" value="1"/>
</dbReference>
<protein>
    <submittedName>
        <fullName evidence="3">PucR family transcriptional regulator</fullName>
    </submittedName>
</protein>
<accession>A0A641ANW6</accession>
<feature type="domain" description="PucR-like N-terminal" evidence="2">
    <location>
        <begin position="10"/>
        <end position="174"/>
    </location>
</feature>
<dbReference type="AlphaFoldDB" id="A0A641ANW6"/>
<comment type="caution">
    <text evidence="3">The sequence shown here is derived from an EMBL/GenBank/DDBJ whole genome shotgun (WGS) entry which is preliminary data.</text>
</comment>
<dbReference type="PANTHER" id="PTHR33744">
    <property type="entry name" value="CARBOHYDRATE DIACID REGULATOR"/>
    <property type="match status" value="1"/>
</dbReference>
<organism evidence="3 4">
    <name type="scientific">Aeromicrobium fastidiosum</name>
    <dbReference type="NCBI Taxonomy" id="52699"/>
    <lineage>
        <taxon>Bacteria</taxon>
        <taxon>Bacillati</taxon>
        <taxon>Actinomycetota</taxon>
        <taxon>Actinomycetes</taxon>
        <taxon>Propionibacteriales</taxon>
        <taxon>Nocardioidaceae</taxon>
        <taxon>Aeromicrobium</taxon>
    </lineage>
</organism>
<evidence type="ECO:0000259" key="1">
    <source>
        <dbReference type="Pfam" id="PF13556"/>
    </source>
</evidence>
<dbReference type="InterPro" id="IPR051448">
    <property type="entry name" value="CdaR-like_regulators"/>
</dbReference>
<dbReference type="EMBL" id="SDPP02000001">
    <property type="protein sequence ID" value="KAA1379784.1"/>
    <property type="molecule type" value="Genomic_DNA"/>
</dbReference>
<proteinExistence type="predicted"/>